<feature type="domain" description="Core Histone H2A/H2B/H3" evidence="3">
    <location>
        <begin position="35"/>
        <end position="110"/>
    </location>
</feature>
<dbReference type="GO" id="GO:0000786">
    <property type="term" value="C:nucleosome"/>
    <property type="evidence" value="ECO:0007669"/>
    <property type="project" value="InterPro"/>
</dbReference>
<reference evidence="5" key="1">
    <citation type="submission" date="2011-05" db="EMBL/GenBank/DDBJ databases">
        <authorList>
            <person name="Richards S.R."/>
            <person name="Qu J."/>
            <person name="Jiang H."/>
            <person name="Jhangiani S.N."/>
            <person name="Agravi P."/>
            <person name="Goodspeed R."/>
            <person name="Gross S."/>
            <person name="Mandapat C."/>
            <person name="Jackson L."/>
            <person name="Mathew T."/>
            <person name="Pu L."/>
            <person name="Thornton R."/>
            <person name="Saada N."/>
            <person name="Wilczek-Boney K.B."/>
            <person name="Lee S."/>
            <person name="Kovar C."/>
            <person name="Wu Y."/>
            <person name="Scherer S.E."/>
            <person name="Worley K.C."/>
            <person name="Muzny D.M."/>
            <person name="Gibbs R."/>
        </authorList>
    </citation>
    <scope>NUCLEOTIDE SEQUENCE</scope>
    <source>
        <strain evidence="5">Brora</strain>
    </source>
</reference>
<dbReference type="InterPro" id="IPR000558">
    <property type="entry name" value="Histone_H2B"/>
</dbReference>
<comment type="similarity">
    <text evidence="1">Belongs to the histone H2B family.</text>
</comment>
<dbReference type="PRINTS" id="PR00621">
    <property type="entry name" value="HISTONEH2B"/>
</dbReference>
<dbReference type="STRING" id="126957.T1J8W8"/>
<dbReference type="EMBL" id="JH431968">
    <property type="status" value="NOT_ANNOTATED_CDS"/>
    <property type="molecule type" value="Genomic_DNA"/>
</dbReference>
<dbReference type="OMA" id="QICCEAS"/>
<dbReference type="PhylomeDB" id="T1J8W8"/>
<evidence type="ECO:0000313" key="4">
    <source>
        <dbReference type="EnsemblMetazoa" id="SMAR010158-PA"/>
    </source>
</evidence>
<dbReference type="InterPro" id="IPR009072">
    <property type="entry name" value="Histone-fold"/>
</dbReference>
<dbReference type="HOGENOM" id="CLU_075666_1_3_1"/>
<dbReference type="GO" id="GO:0030527">
    <property type="term" value="F:structural constituent of chromatin"/>
    <property type="evidence" value="ECO:0007669"/>
    <property type="project" value="InterPro"/>
</dbReference>
<dbReference type="CDD" id="cd22910">
    <property type="entry name" value="HFD_H2B"/>
    <property type="match status" value="1"/>
</dbReference>
<proteinExistence type="inferred from homology"/>
<dbReference type="GO" id="GO:0005634">
    <property type="term" value="C:nucleus"/>
    <property type="evidence" value="ECO:0007669"/>
    <property type="project" value="UniProtKB-ARBA"/>
</dbReference>
<dbReference type="Gene3D" id="1.10.20.10">
    <property type="entry name" value="Histone, subunit A"/>
    <property type="match status" value="1"/>
</dbReference>
<keyword evidence="5" id="KW-1185">Reference proteome</keyword>
<evidence type="ECO:0000256" key="1">
    <source>
        <dbReference type="ARBA" id="ARBA00006846"/>
    </source>
</evidence>
<dbReference type="Proteomes" id="UP000014500">
    <property type="component" value="Unassembled WGS sequence"/>
</dbReference>
<evidence type="ECO:0000259" key="3">
    <source>
        <dbReference type="Pfam" id="PF00125"/>
    </source>
</evidence>
<dbReference type="SUPFAM" id="SSF47113">
    <property type="entry name" value="Histone-fold"/>
    <property type="match status" value="1"/>
</dbReference>
<dbReference type="eggNOG" id="KOG1744">
    <property type="taxonomic scope" value="Eukaryota"/>
</dbReference>
<organism evidence="4 5">
    <name type="scientific">Strigamia maritima</name>
    <name type="common">European centipede</name>
    <name type="synonym">Geophilus maritimus</name>
    <dbReference type="NCBI Taxonomy" id="126957"/>
    <lineage>
        <taxon>Eukaryota</taxon>
        <taxon>Metazoa</taxon>
        <taxon>Ecdysozoa</taxon>
        <taxon>Arthropoda</taxon>
        <taxon>Myriapoda</taxon>
        <taxon>Chilopoda</taxon>
        <taxon>Pleurostigmophora</taxon>
        <taxon>Geophilomorpha</taxon>
        <taxon>Linotaeniidae</taxon>
        <taxon>Strigamia</taxon>
    </lineage>
</organism>
<feature type="compositionally biased region" description="Polar residues" evidence="2">
    <location>
        <begin position="1"/>
        <end position="10"/>
    </location>
</feature>
<dbReference type="FunFam" id="1.10.20.10:FF:000043">
    <property type="entry name" value="Histone H2B"/>
    <property type="match status" value="1"/>
</dbReference>
<protein>
    <recommendedName>
        <fullName evidence="3">Core Histone H2A/H2B/H3 domain-containing protein</fullName>
    </recommendedName>
</protein>
<reference evidence="4" key="2">
    <citation type="submission" date="2015-02" db="UniProtKB">
        <authorList>
            <consortium name="EnsemblMetazoa"/>
        </authorList>
    </citation>
    <scope>IDENTIFICATION</scope>
</reference>
<dbReference type="GO" id="GO:0003677">
    <property type="term" value="F:DNA binding"/>
    <property type="evidence" value="ECO:0007669"/>
    <property type="project" value="InterPro"/>
</dbReference>
<dbReference type="InterPro" id="IPR007125">
    <property type="entry name" value="H2A/H2B/H3"/>
</dbReference>
<evidence type="ECO:0000256" key="2">
    <source>
        <dbReference type="SAM" id="MobiDB-lite"/>
    </source>
</evidence>
<dbReference type="PANTHER" id="PTHR23428">
    <property type="entry name" value="HISTONE H2B"/>
    <property type="match status" value="1"/>
</dbReference>
<dbReference type="AlphaFoldDB" id="T1J8W8"/>
<accession>T1J8W8</accession>
<sequence>MAPSKISSKALSKAPPTSEGKTVRKPGRPPAIAGDKKKRRRKNPQNYSRYVYLVLKQIFPDVGLSNKAMSTMNSFMNDIFDRLASEASRLAKISKRPTLTSRDIQSAVRLVLPGELGKHAVSEGTKAVAKYNASMLTDSRKSEIL</sequence>
<dbReference type="EnsemblMetazoa" id="SMAR010158-RA">
    <property type="protein sequence ID" value="SMAR010158-PA"/>
    <property type="gene ID" value="SMAR010158"/>
</dbReference>
<evidence type="ECO:0000313" key="5">
    <source>
        <dbReference type="Proteomes" id="UP000014500"/>
    </source>
</evidence>
<dbReference type="SMART" id="SM00427">
    <property type="entry name" value="H2B"/>
    <property type="match status" value="1"/>
</dbReference>
<dbReference type="GO" id="GO:0046982">
    <property type="term" value="F:protein heterodimerization activity"/>
    <property type="evidence" value="ECO:0007669"/>
    <property type="project" value="InterPro"/>
</dbReference>
<name>T1J8W8_STRMM</name>
<feature type="region of interest" description="Disordered" evidence="2">
    <location>
        <begin position="1"/>
        <end position="44"/>
    </location>
</feature>
<dbReference type="Pfam" id="PF00125">
    <property type="entry name" value="Histone"/>
    <property type="match status" value="1"/>
</dbReference>